<dbReference type="SUPFAM" id="SSF53335">
    <property type="entry name" value="S-adenosyl-L-methionine-dependent methyltransferases"/>
    <property type="match status" value="1"/>
</dbReference>
<dbReference type="InterPro" id="IPR052514">
    <property type="entry name" value="SAM-dependent_MTase"/>
</dbReference>
<dbReference type="AlphaFoldDB" id="T0YXE4"/>
<reference evidence="2" key="2">
    <citation type="journal article" date="2014" name="ISME J.">
        <title>Microbial stratification in low pH oxic and suboxic macroscopic growths along an acid mine drainage.</title>
        <authorList>
            <person name="Mendez-Garcia C."/>
            <person name="Mesa V."/>
            <person name="Sprenger R.R."/>
            <person name="Richter M."/>
            <person name="Diez M.S."/>
            <person name="Solano J."/>
            <person name="Bargiela R."/>
            <person name="Golyshina O.V."/>
            <person name="Manteca A."/>
            <person name="Ramos J.L."/>
            <person name="Gallego J.R."/>
            <person name="Llorente I."/>
            <person name="Martins Dos Santos V.A."/>
            <person name="Jensen O.N."/>
            <person name="Pelaez A.I."/>
            <person name="Sanchez J."/>
            <person name="Ferrer M."/>
        </authorList>
    </citation>
    <scope>NUCLEOTIDE SEQUENCE</scope>
</reference>
<feature type="domain" description="Methyltransferase FkbM" evidence="1">
    <location>
        <begin position="76"/>
        <end position="223"/>
    </location>
</feature>
<dbReference type="EMBL" id="AUZY01010645">
    <property type="protein sequence ID" value="EQD37728.1"/>
    <property type="molecule type" value="Genomic_DNA"/>
</dbReference>
<dbReference type="Pfam" id="PF05050">
    <property type="entry name" value="Methyltransf_21"/>
    <property type="match status" value="1"/>
</dbReference>
<organism evidence="2">
    <name type="scientific">mine drainage metagenome</name>
    <dbReference type="NCBI Taxonomy" id="410659"/>
    <lineage>
        <taxon>unclassified sequences</taxon>
        <taxon>metagenomes</taxon>
        <taxon>ecological metagenomes</taxon>
    </lineage>
</organism>
<dbReference type="InterPro" id="IPR029063">
    <property type="entry name" value="SAM-dependent_MTases_sf"/>
</dbReference>
<dbReference type="InterPro" id="IPR006342">
    <property type="entry name" value="FkbM_mtfrase"/>
</dbReference>
<proteinExistence type="predicted"/>
<accession>T0YXE4</accession>
<reference evidence="2" key="1">
    <citation type="submission" date="2013-08" db="EMBL/GenBank/DDBJ databases">
        <authorList>
            <person name="Mendez C."/>
            <person name="Richter M."/>
            <person name="Ferrer M."/>
            <person name="Sanchez J."/>
        </authorList>
    </citation>
    <scope>NUCLEOTIDE SEQUENCE</scope>
</reference>
<keyword evidence="2" id="KW-0808">Transferase</keyword>
<keyword evidence="2" id="KW-0489">Methyltransferase</keyword>
<dbReference type="GO" id="GO:0008168">
    <property type="term" value="F:methyltransferase activity"/>
    <property type="evidence" value="ECO:0007669"/>
    <property type="project" value="UniProtKB-KW"/>
</dbReference>
<sequence>MFRLQDLTVLKRQRRLVRRLGPRVTVPLLDYELVLNVGDSIHDLGMFESMANGRYYEHETTLLLIENLRPGNCFIDVGANNGYYSLLASSLVGREGRVISFEPNPSSFRRLLNNLEHNKVTNVLPFNVAVSDIEGVVPLYLNVSEDGQDSMIRPSKASIPVRTVRLDDAVSGRLPDLVKMDVEGAEVMVLRGMANILESRKSLRCIVEWGRDNPTSPALWALLNEHFEVSLIDGKRRGGGSAYPRVSD</sequence>
<dbReference type="NCBIfam" id="TIGR01444">
    <property type="entry name" value="fkbM_fam"/>
    <property type="match status" value="1"/>
</dbReference>
<evidence type="ECO:0000313" key="2">
    <source>
        <dbReference type="EMBL" id="EQD37728.1"/>
    </source>
</evidence>
<dbReference type="GO" id="GO:0032259">
    <property type="term" value="P:methylation"/>
    <property type="evidence" value="ECO:0007669"/>
    <property type="project" value="UniProtKB-KW"/>
</dbReference>
<name>T0YXE4_9ZZZZ</name>
<comment type="caution">
    <text evidence="2">The sequence shown here is derived from an EMBL/GenBank/DDBJ whole genome shotgun (WGS) entry which is preliminary data.</text>
</comment>
<dbReference type="PANTHER" id="PTHR34203:SF15">
    <property type="entry name" value="SLL1173 PROTEIN"/>
    <property type="match status" value="1"/>
</dbReference>
<dbReference type="PANTHER" id="PTHR34203">
    <property type="entry name" value="METHYLTRANSFERASE, FKBM FAMILY PROTEIN"/>
    <property type="match status" value="1"/>
</dbReference>
<evidence type="ECO:0000259" key="1">
    <source>
        <dbReference type="Pfam" id="PF05050"/>
    </source>
</evidence>
<dbReference type="Gene3D" id="3.40.50.150">
    <property type="entry name" value="Vaccinia Virus protein VP39"/>
    <property type="match status" value="1"/>
</dbReference>
<gene>
    <name evidence="2" type="ORF">B1B_16007</name>
</gene>
<protein>
    <submittedName>
        <fullName evidence="2">Methyltransferase FkbM domain protein</fullName>
    </submittedName>
</protein>